<dbReference type="SUPFAM" id="SSF46785">
    <property type="entry name" value="Winged helix' DNA-binding domain"/>
    <property type="match status" value="1"/>
</dbReference>
<protein>
    <recommendedName>
        <fullName evidence="6">OmpR/PhoB-type domain-containing protein</fullName>
    </recommendedName>
</protein>
<evidence type="ECO:0000256" key="5">
    <source>
        <dbReference type="PROSITE-ProRule" id="PRU01091"/>
    </source>
</evidence>
<dbReference type="GO" id="GO:0043531">
    <property type="term" value="F:ADP binding"/>
    <property type="evidence" value="ECO:0007669"/>
    <property type="project" value="InterPro"/>
</dbReference>
<dbReference type="InterPro" id="IPR027417">
    <property type="entry name" value="P-loop_NTPase"/>
</dbReference>
<dbReference type="Gene3D" id="1.10.10.10">
    <property type="entry name" value="Winged helix-like DNA-binding domain superfamily/Winged helix DNA-binding domain"/>
    <property type="match status" value="2"/>
</dbReference>
<dbReference type="Gene3D" id="1.25.40.10">
    <property type="entry name" value="Tetratricopeptide repeat domain"/>
    <property type="match status" value="1"/>
</dbReference>
<dbReference type="SMART" id="SM01043">
    <property type="entry name" value="BTAD"/>
    <property type="match status" value="1"/>
</dbReference>
<dbReference type="Pfam" id="PF03704">
    <property type="entry name" value="BTAD"/>
    <property type="match status" value="1"/>
</dbReference>
<dbReference type="Pfam" id="PF00486">
    <property type="entry name" value="Trans_reg_C"/>
    <property type="match status" value="1"/>
</dbReference>
<dbReference type="InterPro" id="IPR036388">
    <property type="entry name" value="WH-like_DNA-bd_sf"/>
</dbReference>
<dbReference type="RefSeq" id="WP_075137259.1">
    <property type="nucleotide sequence ID" value="NZ_MSIF01000025.1"/>
</dbReference>
<keyword evidence="3 5" id="KW-0238">DNA-binding</keyword>
<dbReference type="SUPFAM" id="SSF48452">
    <property type="entry name" value="TPR-like"/>
    <property type="match status" value="1"/>
</dbReference>
<proteinExistence type="inferred from homology"/>
<dbReference type="InterPro" id="IPR005158">
    <property type="entry name" value="BTAD"/>
</dbReference>
<dbReference type="CDD" id="cd15831">
    <property type="entry name" value="BTAD"/>
    <property type="match status" value="1"/>
</dbReference>
<dbReference type="AlphaFoldDB" id="A0A7Z1AVN1"/>
<dbReference type="InterPro" id="IPR016032">
    <property type="entry name" value="Sig_transdc_resp-reg_C-effctor"/>
</dbReference>
<keyword evidence="4" id="KW-0804">Transcription</keyword>
<evidence type="ECO:0000256" key="4">
    <source>
        <dbReference type="ARBA" id="ARBA00023163"/>
    </source>
</evidence>
<dbReference type="Proteomes" id="UP000185696">
    <property type="component" value="Unassembled WGS sequence"/>
</dbReference>
<name>A0A7Z1AVN1_9PSEU</name>
<evidence type="ECO:0000259" key="6">
    <source>
        <dbReference type="PROSITE" id="PS51755"/>
    </source>
</evidence>
<dbReference type="EMBL" id="MSIF01000025">
    <property type="protein sequence ID" value="OLF05899.1"/>
    <property type="molecule type" value="Genomic_DNA"/>
</dbReference>
<dbReference type="Gene3D" id="3.40.50.300">
    <property type="entry name" value="P-loop containing nucleotide triphosphate hydrolases"/>
    <property type="match status" value="1"/>
</dbReference>
<evidence type="ECO:0000256" key="2">
    <source>
        <dbReference type="ARBA" id="ARBA00023015"/>
    </source>
</evidence>
<dbReference type="InterPro" id="IPR051677">
    <property type="entry name" value="AfsR-DnrI-RedD_regulator"/>
</dbReference>
<dbReference type="SMART" id="SM00862">
    <property type="entry name" value="Trans_reg_C"/>
    <property type="match status" value="1"/>
</dbReference>
<dbReference type="SUPFAM" id="SSF52540">
    <property type="entry name" value="P-loop containing nucleoside triphosphate hydrolases"/>
    <property type="match status" value="1"/>
</dbReference>
<dbReference type="InterPro" id="IPR001867">
    <property type="entry name" value="OmpR/PhoB-type_DNA-bd"/>
</dbReference>
<comment type="caution">
    <text evidence="7">The sequence shown here is derived from an EMBL/GenBank/DDBJ whole genome shotgun (WGS) entry which is preliminary data.</text>
</comment>
<dbReference type="InterPro" id="IPR011990">
    <property type="entry name" value="TPR-like_helical_dom_sf"/>
</dbReference>
<dbReference type="PANTHER" id="PTHR35807:SF1">
    <property type="entry name" value="TRANSCRIPTIONAL REGULATOR REDD"/>
    <property type="match status" value="1"/>
</dbReference>
<dbReference type="PROSITE" id="PS51755">
    <property type="entry name" value="OMPR_PHOB"/>
    <property type="match status" value="1"/>
</dbReference>
<keyword evidence="2" id="KW-0805">Transcription regulation</keyword>
<organism evidence="7 8">
    <name type="scientific">Actinophytocola xinjiangensis</name>
    <dbReference type="NCBI Taxonomy" id="485602"/>
    <lineage>
        <taxon>Bacteria</taxon>
        <taxon>Bacillati</taxon>
        <taxon>Actinomycetota</taxon>
        <taxon>Actinomycetes</taxon>
        <taxon>Pseudonocardiales</taxon>
        <taxon>Pseudonocardiaceae</taxon>
    </lineage>
</organism>
<feature type="DNA-binding region" description="OmpR/PhoB-type" evidence="5">
    <location>
        <begin position="1"/>
        <end position="92"/>
    </location>
</feature>
<comment type="similarity">
    <text evidence="1">Belongs to the AfsR/DnrI/RedD regulatory family.</text>
</comment>
<dbReference type="SUPFAM" id="SSF46894">
    <property type="entry name" value="C-terminal effector domain of the bipartite response regulators"/>
    <property type="match status" value="1"/>
</dbReference>
<evidence type="ECO:0000256" key="3">
    <source>
        <dbReference type="ARBA" id="ARBA00023125"/>
    </source>
</evidence>
<evidence type="ECO:0000313" key="8">
    <source>
        <dbReference type="Proteomes" id="UP000185696"/>
    </source>
</evidence>
<gene>
    <name evidence="7" type="ORF">BLA60_34535</name>
</gene>
<evidence type="ECO:0000313" key="7">
    <source>
        <dbReference type="EMBL" id="OLF05899.1"/>
    </source>
</evidence>
<dbReference type="PRINTS" id="PR00364">
    <property type="entry name" value="DISEASERSIST"/>
</dbReference>
<dbReference type="GO" id="GO:0000160">
    <property type="term" value="P:phosphorelay signal transduction system"/>
    <property type="evidence" value="ECO:0007669"/>
    <property type="project" value="InterPro"/>
</dbReference>
<keyword evidence="8" id="KW-1185">Reference proteome</keyword>
<dbReference type="PANTHER" id="PTHR35807">
    <property type="entry name" value="TRANSCRIPTIONAL REGULATOR REDD-RELATED"/>
    <property type="match status" value="1"/>
</dbReference>
<sequence>MRGERVVTPSAPKLRQVLSLLAVQANSVTRVDQLVEELWEESPPQSALTTVQTYIYQLRKLLKLDDKPAAYRSSGGPSPALLSHPGGYVLQLPDLESIDANQFEQLARRGRQELLGAHVESAAEVFRTALALWRGGFLEGVATGPLLYSHSTRLEELRRTVLALRIEADLQLGRHQEIIGELTSLVNAEPTREDFSAKLMIALYRSGRRADALGVYQRIRAALVDELGLDPAAELRRLHQLMLEADPELDLPGDPTAPVTEGRVVISPARPGRPAPAQLPAEVVDFVGRQAELDAFSHALTGPDIQGLRVVNVVGRPGIGKSAFVARAGRAVRERFPDGQLHVDLTGGDGRPMPVRQVLVGMLKAIGADEADVPHNVAEAALMFRSWTADRRLLVVLDKAVTADSLRHLVPSGSGCALVVLSRVPVDALAGALRLRLPVLTVAESVRLLANIVGEQRVSRELDAAENLAELTDRLPLALRAVGAKLAGRPGWHLSRMVVRMADERNRLNELSYGGFDVFGQLAEAYQTLTARQRWVFRRLASTDGLTAGELAERASLGGPAVLGVLDELVDADLVEEGDGEEPRYSVPALVRLVGLSGMLGSSWWRRTTGRDSG</sequence>
<reference evidence="7 8" key="1">
    <citation type="submission" date="2016-12" db="EMBL/GenBank/DDBJ databases">
        <title>The draft genome sequence of Actinophytocola xinjiangensis.</title>
        <authorList>
            <person name="Wang W."/>
            <person name="Yuan L."/>
        </authorList>
    </citation>
    <scope>NUCLEOTIDE SEQUENCE [LARGE SCALE GENOMIC DNA]</scope>
    <source>
        <strain evidence="7 8">CGMCC 4.4663</strain>
    </source>
</reference>
<dbReference type="GO" id="GO:0003677">
    <property type="term" value="F:DNA binding"/>
    <property type="evidence" value="ECO:0007669"/>
    <property type="project" value="UniProtKB-UniRule"/>
</dbReference>
<evidence type="ECO:0000256" key="1">
    <source>
        <dbReference type="ARBA" id="ARBA00005820"/>
    </source>
</evidence>
<accession>A0A7Z1AVN1</accession>
<dbReference type="GO" id="GO:0006355">
    <property type="term" value="P:regulation of DNA-templated transcription"/>
    <property type="evidence" value="ECO:0007669"/>
    <property type="project" value="InterPro"/>
</dbReference>
<dbReference type="InterPro" id="IPR036390">
    <property type="entry name" value="WH_DNA-bd_sf"/>
</dbReference>
<feature type="domain" description="OmpR/PhoB-type" evidence="6">
    <location>
        <begin position="1"/>
        <end position="92"/>
    </location>
</feature>